<organism evidence="2 3">
    <name type="scientific">Prorocentrum cordatum</name>
    <dbReference type="NCBI Taxonomy" id="2364126"/>
    <lineage>
        <taxon>Eukaryota</taxon>
        <taxon>Sar</taxon>
        <taxon>Alveolata</taxon>
        <taxon>Dinophyceae</taxon>
        <taxon>Prorocentrales</taxon>
        <taxon>Prorocentraceae</taxon>
        <taxon>Prorocentrum</taxon>
    </lineage>
</organism>
<feature type="region of interest" description="Disordered" evidence="1">
    <location>
        <begin position="56"/>
        <end position="83"/>
    </location>
</feature>
<evidence type="ECO:0000256" key="1">
    <source>
        <dbReference type="SAM" id="MobiDB-lite"/>
    </source>
</evidence>
<sequence>MVESESLMAEVRGLGDKGHCQIYAVPVGFWKKCVEYQGREPALETSAMRKYFAEWGSENGTGPHVSITRDKNQEEKKHTQARKLKFKTGGGERTVVCAGAALPPDRGLA</sequence>
<evidence type="ECO:0000313" key="3">
    <source>
        <dbReference type="Proteomes" id="UP001189429"/>
    </source>
</evidence>
<accession>A0ABN9SUR4</accession>
<proteinExistence type="predicted"/>
<feature type="compositionally biased region" description="Basic and acidic residues" evidence="1">
    <location>
        <begin position="67"/>
        <end position="78"/>
    </location>
</feature>
<evidence type="ECO:0000313" key="2">
    <source>
        <dbReference type="EMBL" id="CAK0836246.1"/>
    </source>
</evidence>
<comment type="caution">
    <text evidence="2">The sequence shown here is derived from an EMBL/GenBank/DDBJ whole genome shotgun (WGS) entry which is preliminary data.</text>
</comment>
<protein>
    <submittedName>
        <fullName evidence="2">Uncharacterized protein</fullName>
    </submittedName>
</protein>
<dbReference type="EMBL" id="CAUYUJ010013448">
    <property type="protein sequence ID" value="CAK0836246.1"/>
    <property type="molecule type" value="Genomic_DNA"/>
</dbReference>
<name>A0ABN9SUR4_9DINO</name>
<dbReference type="Proteomes" id="UP001189429">
    <property type="component" value="Unassembled WGS sequence"/>
</dbReference>
<gene>
    <name evidence="2" type="ORF">PCOR1329_LOCUS32808</name>
</gene>
<reference evidence="2" key="1">
    <citation type="submission" date="2023-10" db="EMBL/GenBank/DDBJ databases">
        <authorList>
            <person name="Chen Y."/>
            <person name="Shah S."/>
            <person name="Dougan E. K."/>
            <person name="Thang M."/>
            <person name="Chan C."/>
        </authorList>
    </citation>
    <scope>NUCLEOTIDE SEQUENCE [LARGE SCALE GENOMIC DNA]</scope>
</reference>
<keyword evidence="3" id="KW-1185">Reference proteome</keyword>